<dbReference type="Proteomes" id="UP000809789">
    <property type="component" value="Unassembled WGS sequence"/>
</dbReference>
<comment type="subcellular location">
    <subcellularLocation>
        <location evidence="3">Endoplasmic reticulum membrane</location>
    </subcellularLocation>
    <subcellularLocation>
        <location evidence="2">Nucleus membrane</location>
    </subcellularLocation>
</comment>
<gene>
    <name evidence="14" type="ORF">KVT40_002653</name>
</gene>
<protein>
    <submittedName>
        <fullName evidence="14">Uncharacterized protein</fullName>
    </submittedName>
</protein>
<dbReference type="OrthoDB" id="3886670at2759"/>
<keyword evidence="6" id="KW-0812">Transmembrane</keyword>
<dbReference type="GO" id="GO:0005789">
    <property type="term" value="C:endoplasmic reticulum membrane"/>
    <property type="evidence" value="ECO:0007669"/>
    <property type="project" value="UniProtKB-SubCell"/>
</dbReference>
<dbReference type="GO" id="GO:0000742">
    <property type="term" value="P:karyogamy involved in conjugation with cellular fusion"/>
    <property type="evidence" value="ECO:0007669"/>
    <property type="project" value="InterPro"/>
</dbReference>
<keyword evidence="5" id="KW-0415">Karyogamy</keyword>
<organism evidence="14 15">
    <name type="scientific">Elsinoe batatas</name>
    <dbReference type="NCBI Taxonomy" id="2601811"/>
    <lineage>
        <taxon>Eukaryota</taxon>
        <taxon>Fungi</taxon>
        <taxon>Dikarya</taxon>
        <taxon>Ascomycota</taxon>
        <taxon>Pezizomycotina</taxon>
        <taxon>Dothideomycetes</taxon>
        <taxon>Dothideomycetidae</taxon>
        <taxon>Myriangiales</taxon>
        <taxon>Elsinoaceae</taxon>
        <taxon>Elsinoe</taxon>
    </lineage>
</organism>
<keyword evidence="11" id="KW-0325">Glycoprotein</keyword>
<evidence type="ECO:0000256" key="7">
    <source>
        <dbReference type="ARBA" id="ARBA00022729"/>
    </source>
</evidence>
<sequence>MAGMLILAIVFAVFSAVCSAADMGVTPIKSAAELFSSIDSMPSCSKIATMALISSCDQLTSDDGNQLTDLQSLYAVRLAICELELVDAEMPVECSNFSPTRDMIHKITLMSTIKNGLRAVFTYHPTGYDTAAQSKLCARALQNHGTGTGWTSYSNNLQNAGNICKAKKMDLLADEILKASEFLHESKTAFNDSIRDMIKRTTTFTTDLAKQDKDVSAYFDQINLLFAFLNNYTAAAGNAVQSLKPINDMTGQLNLNMQTALANSGSDGVLGRIWQISSDLSLLRGDLSDYQEEVHVSCRAGNQFAADMFREFHPRCQA</sequence>
<keyword evidence="8" id="KW-0256">Endoplasmic reticulum</keyword>
<accession>A0A8K0L607</accession>
<dbReference type="PANTHER" id="PTHR28012">
    <property type="entry name" value="NUCLEAR FUSION PROTEIN KAR5"/>
    <property type="match status" value="1"/>
</dbReference>
<evidence type="ECO:0000256" key="3">
    <source>
        <dbReference type="ARBA" id="ARBA00004586"/>
    </source>
</evidence>
<reference evidence="14" key="1">
    <citation type="submission" date="2021-07" db="EMBL/GenBank/DDBJ databases">
        <title>Elsinoe batatas strain:CRI-CJ2 Genome sequencing and assembly.</title>
        <authorList>
            <person name="Huang L."/>
        </authorList>
    </citation>
    <scope>NUCLEOTIDE SEQUENCE</scope>
    <source>
        <strain evidence="14">CRI-CJ2</strain>
    </source>
</reference>
<evidence type="ECO:0000256" key="2">
    <source>
        <dbReference type="ARBA" id="ARBA00004126"/>
    </source>
</evidence>
<proteinExistence type="inferred from homology"/>
<dbReference type="PANTHER" id="PTHR28012:SF1">
    <property type="entry name" value="NUCLEAR FUSION PROTEIN KAR5"/>
    <property type="match status" value="1"/>
</dbReference>
<evidence type="ECO:0000256" key="1">
    <source>
        <dbReference type="ARBA" id="ARBA00003389"/>
    </source>
</evidence>
<evidence type="ECO:0000256" key="4">
    <source>
        <dbReference type="ARBA" id="ARBA00010473"/>
    </source>
</evidence>
<comment type="caution">
    <text evidence="14">The sequence shown here is derived from an EMBL/GenBank/DDBJ whole genome shotgun (WGS) entry which is preliminary data.</text>
</comment>
<feature type="chain" id="PRO_5035437041" evidence="13">
    <location>
        <begin position="21"/>
        <end position="318"/>
    </location>
</feature>
<evidence type="ECO:0000256" key="6">
    <source>
        <dbReference type="ARBA" id="ARBA00022692"/>
    </source>
</evidence>
<dbReference type="InterPro" id="IPR007292">
    <property type="entry name" value="Nuclear_fusion_Kar5"/>
</dbReference>
<evidence type="ECO:0000313" key="15">
    <source>
        <dbReference type="Proteomes" id="UP000809789"/>
    </source>
</evidence>
<keyword evidence="10" id="KW-0472">Membrane</keyword>
<evidence type="ECO:0000256" key="8">
    <source>
        <dbReference type="ARBA" id="ARBA00022824"/>
    </source>
</evidence>
<keyword evidence="9" id="KW-1133">Transmembrane helix</keyword>
<evidence type="ECO:0000256" key="11">
    <source>
        <dbReference type="ARBA" id="ARBA00023180"/>
    </source>
</evidence>
<keyword evidence="15" id="KW-1185">Reference proteome</keyword>
<evidence type="ECO:0000256" key="9">
    <source>
        <dbReference type="ARBA" id="ARBA00022989"/>
    </source>
</evidence>
<name>A0A8K0L607_9PEZI</name>
<dbReference type="EMBL" id="JAESVG020000003">
    <property type="protein sequence ID" value="KAG8628788.1"/>
    <property type="molecule type" value="Genomic_DNA"/>
</dbReference>
<evidence type="ECO:0000313" key="14">
    <source>
        <dbReference type="EMBL" id="KAG8628788.1"/>
    </source>
</evidence>
<keyword evidence="12" id="KW-0539">Nucleus</keyword>
<evidence type="ECO:0000256" key="10">
    <source>
        <dbReference type="ARBA" id="ARBA00023136"/>
    </source>
</evidence>
<feature type="signal peptide" evidence="13">
    <location>
        <begin position="1"/>
        <end position="20"/>
    </location>
</feature>
<keyword evidence="7 13" id="KW-0732">Signal</keyword>
<evidence type="ECO:0000256" key="5">
    <source>
        <dbReference type="ARBA" id="ARBA00022459"/>
    </source>
</evidence>
<evidence type="ECO:0000256" key="12">
    <source>
        <dbReference type="ARBA" id="ARBA00023242"/>
    </source>
</evidence>
<comment type="function">
    <text evidence="1">Required for nuclear membrane fusion during karyogamy.</text>
</comment>
<evidence type="ECO:0000256" key="13">
    <source>
        <dbReference type="SAM" id="SignalP"/>
    </source>
</evidence>
<comment type="similarity">
    <text evidence="4">Belongs to the KAR5 family.</text>
</comment>
<dbReference type="GO" id="GO:0031965">
    <property type="term" value="C:nuclear membrane"/>
    <property type="evidence" value="ECO:0007669"/>
    <property type="project" value="UniProtKB-SubCell"/>
</dbReference>
<dbReference type="GO" id="GO:0048288">
    <property type="term" value="P:nuclear membrane fusion involved in karyogamy"/>
    <property type="evidence" value="ECO:0007669"/>
    <property type="project" value="InterPro"/>
</dbReference>
<dbReference type="AlphaFoldDB" id="A0A8K0L607"/>